<reference evidence="2" key="1">
    <citation type="submission" date="2017-01" db="EMBL/GenBank/DDBJ databases">
        <authorList>
            <person name="Varghese N."/>
            <person name="Submissions S."/>
        </authorList>
    </citation>
    <scope>NUCLEOTIDE SEQUENCE [LARGE SCALE GENOMIC DNA]</scope>
    <source>
        <strain evidence="2">type strain: HArc-</strain>
    </source>
</reference>
<proteinExistence type="predicted"/>
<name>A0A1N7D6Q8_9EURY</name>
<organism evidence="1 2">
    <name type="scientific">Natronorubrum thiooxidans</name>
    <dbReference type="NCBI Taxonomy" id="308853"/>
    <lineage>
        <taxon>Archaea</taxon>
        <taxon>Methanobacteriati</taxon>
        <taxon>Methanobacteriota</taxon>
        <taxon>Stenosarchaea group</taxon>
        <taxon>Halobacteria</taxon>
        <taxon>Halobacteriales</taxon>
        <taxon>Natrialbaceae</taxon>
        <taxon>Natronorubrum</taxon>
    </lineage>
</organism>
<evidence type="ECO:0000313" key="1">
    <source>
        <dbReference type="EMBL" id="SIR71501.1"/>
    </source>
</evidence>
<dbReference type="Proteomes" id="UP000185936">
    <property type="component" value="Unassembled WGS sequence"/>
</dbReference>
<dbReference type="AlphaFoldDB" id="A0A1N7D6Q8"/>
<accession>A0A1N7D6Q8</accession>
<evidence type="ECO:0000313" key="2">
    <source>
        <dbReference type="Proteomes" id="UP000185936"/>
    </source>
</evidence>
<sequence>MDSCEMQAVIDRLRRYLHNLCLLATEPHQTPVHPAGTIDRDEVPATKCATDKDVEAVLTEF</sequence>
<dbReference type="STRING" id="308853.SAMN05421752_10215"/>
<dbReference type="EMBL" id="FTNR01000002">
    <property type="protein sequence ID" value="SIR71501.1"/>
    <property type="molecule type" value="Genomic_DNA"/>
</dbReference>
<gene>
    <name evidence="1" type="ORF">SAMN05421752_10215</name>
</gene>
<keyword evidence="2" id="KW-1185">Reference proteome</keyword>
<protein>
    <submittedName>
        <fullName evidence="1">Uncharacterized protein</fullName>
    </submittedName>
</protein>